<evidence type="ECO:0000256" key="1">
    <source>
        <dbReference type="SAM" id="MobiDB-lite"/>
    </source>
</evidence>
<dbReference type="EMBL" id="LWDD02001928">
    <property type="protein sequence ID" value="KAE8243763.1"/>
    <property type="molecule type" value="Genomic_DNA"/>
</dbReference>
<feature type="non-terminal residue" evidence="2">
    <location>
        <position position="90"/>
    </location>
</feature>
<gene>
    <name evidence="2" type="ORF">A4X03_0g7681</name>
</gene>
<dbReference type="Proteomes" id="UP000077671">
    <property type="component" value="Unassembled WGS sequence"/>
</dbReference>
<reference evidence="2" key="2">
    <citation type="journal article" date="2019" name="IMA Fungus">
        <title>Genome sequencing and comparison of five Tilletia species to identify candidate genes for the detection of regulated species infecting wheat.</title>
        <authorList>
            <person name="Nguyen H.D.T."/>
            <person name="Sultana T."/>
            <person name="Kesanakurti P."/>
            <person name="Hambleton S."/>
        </authorList>
    </citation>
    <scope>NUCLEOTIDE SEQUENCE</scope>
    <source>
        <strain evidence="2">DAOMC 238032</strain>
    </source>
</reference>
<evidence type="ECO:0000313" key="2">
    <source>
        <dbReference type="EMBL" id="KAE8243763.1"/>
    </source>
</evidence>
<organism evidence="2 3">
    <name type="scientific">Tilletia caries</name>
    <name type="common">wheat bunt fungus</name>
    <dbReference type="NCBI Taxonomy" id="13290"/>
    <lineage>
        <taxon>Eukaryota</taxon>
        <taxon>Fungi</taxon>
        <taxon>Dikarya</taxon>
        <taxon>Basidiomycota</taxon>
        <taxon>Ustilaginomycotina</taxon>
        <taxon>Exobasidiomycetes</taxon>
        <taxon>Tilletiales</taxon>
        <taxon>Tilletiaceae</taxon>
        <taxon>Tilletia</taxon>
    </lineage>
</organism>
<feature type="region of interest" description="Disordered" evidence="1">
    <location>
        <begin position="1"/>
        <end position="47"/>
    </location>
</feature>
<protein>
    <submittedName>
        <fullName evidence="2">Uncharacterized protein</fullName>
    </submittedName>
</protein>
<sequence length="90" mass="9449">MPSESSSKSKKSSSSSSSSKKKSSTEPTASASSSSSSKKSSKKRKLTPTEAKLYQFITSNGVATQLAIDSGFQDVSLDDRIQAINGLARL</sequence>
<feature type="compositionally biased region" description="Low complexity" evidence="1">
    <location>
        <begin position="1"/>
        <end position="18"/>
    </location>
</feature>
<accession>A0A8T8SMV4</accession>
<name>A0A8T8SMV4_9BASI</name>
<comment type="caution">
    <text evidence="2">The sequence shown here is derived from an EMBL/GenBank/DDBJ whole genome shotgun (WGS) entry which is preliminary data.</text>
</comment>
<dbReference type="AlphaFoldDB" id="A0A8T8SMV4"/>
<proteinExistence type="predicted"/>
<feature type="compositionally biased region" description="Low complexity" evidence="1">
    <location>
        <begin position="25"/>
        <end position="38"/>
    </location>
</feature>
<reference evidence="2" key="1">
    <citation type="submission" date="2016-04" db="EMBL/GenBank/DDBJ databases">
        <authorList>
            <person name="Nguyen H.D."/>
            <person name="Kesanakurti P."/>
            <person name="Cullis J."/>
            <person name="Levesque C.A."/>
            <person name="Hambleton S."/>
        </authorList>
    </citation>
    <scope>NUCLEOTIDE SEQUENCE</scope>
    <source>
        <strain evidence="2">DAOMC 238032</strain>
    </source>
</reference>
<evidence type="ECO:0000313" key="3">
    <source>
        <dbReference type="Proteomes" id="UP000077671"/>
    </source>
</evidence>